<dbReference type="Proteomes" id="UP000078559">
    <property type="component" value="Chromosome 4"/>
</dbReference>
<evidence type="ECO:0008006" key="6">
    <source>
        <dbReference type="Google" id="ProtNLM"/>
    </source>
</evidence>
<keyword evidence="2" id="KW-0812">Transmembrane</keyword>
<keyword evidence="2" id="KW-1133">Transmembrane helix</keyword>
<feature type="transmembrane region" description="Helical" evidence="2">
    <location>
        <begin position="864"/>
        <end position="892"/>
    </location>
</feature>
<name>A0A194VXV3_CYTMA</name>
<organism evidence="4 5">
    <name type="scientific">Cytospora mali</name>
    <name type="common">Apple Valsa canker fungus</name>
    <name type="synonym">Valsa mali</name>
    <dbReference type="NCBI Taxonomy" id="578113"/>
    <lineage>
        <taxon>Eukaryota</taxon>
        <taxon>Fungi</taxon>
        <taxon>Dikarya</taxon>
        <taxon>Ascomycota</taxon>
        <taxon>Pezizomycotina</taxon>
        <taxon>Sordariomycetes</taxon>
        <taxon>Sordariomycetidae</taxon>
        <taxon>Diaporthales</taxon>
        <taxon>Cytosporaceae</taxon>
        <taxon>Cytospora</taxon>
    </lineage>
</organism>
<feature type="transmembrane region" description="Helical" evidence="2">
    <location>
        <begin position="701"/>
        <end position="725"/>
    </location>
</feature>
<evidence type="ECO:0000313" key="5">
    <source>
        <dbReference type="Proteomes" id="UP000078559"/>
    </source>
</evidence>
<dbReference type="OrthoDB" id="5431482at2759"/>
<dbReference type="EMBL" id="CM003101">
    <property type="protein sequence ID" value="KUI69049.1"/>
    <property type="molecule type" value="Genomic_DNA"/>
</dbReference>
<evidence type="ECO:0000256" key="1">
    <source>
        <dbReference type="SAM" id="MobiDB-lite"/>
    </source>
</evidence>
<proteinExistence type="predicted"/>
<accession>A0A194VXV3</accession>
<evidence type="ECO:0000256" key="2">
    <source>
        <dbReference type="SAM" id="Phobius"/>
    </source>
</evidence>
<dbReference type="AlphaFoldDB" id="A0A194VXV3"/>
<feature type="transmembrane region" description="Helical" evidence="2">
    <location>
        <begin position="646"/>
        <end position="666"/>
    </location>
</feature>
<feature type="signal peptide" evidence="3">
    <location>
        <begin position="1"/>
        <end position="18"/>
    </location>
</feature>
<feature type="compositionally biased region" description="Acidic residues" evidence="1">
    <location>
        <begin position="35"/>
        <end position="44"/>
    </location>
</feature>
<protein>
    <recommendedName>
        <fullName evidence="6">NAD-specific glutamate dehydrogenase</fullName>
    </recommendedName>
</protein>
<feature type="chain" id="PRO_5008266910" description="NAD-specific glutamate dehydrogenase" evidence="3">
    <location>
        <begin position="19"/>
        <end position="897"/>
    </location>
</feature>
<feature type="transmembrane region" description="Helical" evidence="2">
    <location>
        <begin position="678"/>
        <end position="695"/>
    </location>
</feature>
<feature type="transmembrane region" description="Helical" evidence="2">
    <location>
        <begin position="828"/>
        <end position="852"/>
    </location>
</feature>
<keyword evidence="2" id="KW-0472">Membrane</keyword>
<keyword evidence="5" id="KW-1185">Reference proteome</keyword>
<reference evidence="4" key="1">
    <citation type="submission" date="2014-12" db="EMBL/GenBank/DDBJ databases">
        <title>Genome Sequence of Valsa Canker Pathogens Uncovers a Specific Adaption of Colonization on Woody Bark.</title>
        <authorList>
            <person name="Yin Z."/>
            <person name="Liu H."/>
            <person name="Gao X."/>
            <person name="Li Z."/>
            <person name="Song N."/>
            <person name="Ke X."/>
            <person name="Dai Q."/>
            <person name="Wu Y."/>
            <person name="Sun Y."/>
            <person name="Xu J.-R."/>
            <person name="Kang Z.K."/>
            <person name="Wang L."/>
            <person name="Huang L."/>
        </authorList>
    </citation>
    <scope>NUCLEOTIDE SEQUENCE [LARGE SCALE GENOMIC DNA]</scope>
    <source>
        <strain evidence="4">03-8</strain>
    </source>
</reference>
<evidence type="ECO:0000256" key="3">
    <source>
        <dbReference type="SAM" id="SignalP"/>
    </source>
</evidence>
<evidence type="ECO:0000313" key="4">
    <source>
        <dbReference type="EMBL" id="KUI69049.1"/>
    </source>
</evidence>
<feature type="region of interest" description="Disordered" evidence="1">
    <location>
        <begin position="28"/>
        <end position="52"/>
    </location>
</feature>
<sequence>MMPAQALNLYFFFLPAQGAQQAVDDAAEAKTAEQAADDAQDTAEEQAHGGDDLEERLAEESPQGVELLLGVRHVLELALGALDGFRDGAAVEITAGVAGCVDDDKVYAYLLDNLGKVELLRSGLPRARLVLGVGLDVTIRVEAADDTVRLAEDVAPLLDERADLLDEGLLVALLLGLALHGLDLGRDQLADGLDLVEALLQAHGHLGGELLVLLPLQARLLLLLRLALGLGLLRDVADQVDVSHRHALGVDHVAVVVDLLARADERVARRQLADQVALVVDDVALLVDREAGHGALLLLDLLGRPALGLAEHIAVLVDNVTVLVDGTARKNLGVSRDETSDDVTGWSDDLAILGDGQALQVGEGSFLGTLALALRHELCVAENIAGFADDLAVLVAHTANHALQVAVNDTAVNDTVPVNDVAGLVDTLASKDRKVNLSLRLGRGLLLLLPALSLADDIAGLVEDLTVRVDGLALQDLEVTFDDLADLLPVPQDVALGINGVTLEGLEGLGLHHLLQLVVGNGLGAADLLSAVVPDDSVLVNLAADQVVNDTLNDAADSLALVVDDVAELVDLAVLEDGVVDLGQVGGRLVCVARGGLQVLRLLNALRKRSAGLGSLTLGSSGLSILVGVASSSLEVLRLVDTFGELGTSSGALGLSALSLGVLVLFRGLREAHLGLRALALGALGLGLALGDLLGRHLGEAHLGLALVLLLGGPFLSFTWQVTVVSGVGDGILGTKFLTIFQAIGRVLLAVGGGLQVLGPLDALGQVGAGIGALGDRQVGVVADLLLELADGLGHLGVGLLLAASAEGGDDPARAAHEVGELGAGLGLGLLCLLAGLLARLCGLGHVLTLVLGEVIPLRLGSRLGSLLGILHVVVSFVLDINVVVIMVAMIVTVRPI</sequence>
<gene>
    <name evidence="4" type="ORF">VM1G_11525</name>
</gene>
<keyword evidence="3" id="KW-0732">Signal</keyword>